<dbReference type="AlphaFoldDB" id="A0A8J3EAX5"/>
<dbReference type="Proteomes" id="UP000597507">
    <property type="component" value="Unassembled WGS sequence"/>
</dbReference>
<sequence length="179" mass="19448">MRQGGEEPIPRPRGPARLGVRLGLVPRRNPLRQDLAEVLAGFAQLVGTARGTRWWQATRPQSAPSRTMEADRDTATPMVFRYRTCTATRRAGAIAHVRRPARGGAEPWLGRGRRVADIGDRAERVARVEQIADGRARPEARIGPADNELKPLLRPQPSGNGSSCRCYGGCPSGADTHGT</sequence>
<organism evidence="2 3">
    <name type="scientific">Caldovatus sediminis</name>
    <dbReference type="NCBI Taxonomy" id="2041189"/>
    <lineage>
        <taxon>Bacteria</taxon>
        <taxon>Pseudomonadati</taxon>
        <taxon>Pseudomonadota</taxon>
        <taxon>Alphaproteobacteria</taxon>
        <taxon>Acetobacterales</taxon>
        <taxon>Roseomonadaceae</taxon>
        <taxon>Caldovatus</taxon>
    </lineage>
</organism>
<gene>
    <name evidence="2" type="ORF">GCM10010964_05720</name>
</gene>
<comment type="caution">
    <text evidence="2">The sequence shown here is derived from an EMBL/GenBank/DDBJ whole genome shotgun (WGS) entry which is preliminary data.</text>
</comment>
<feature type="region of interest" description="Disordered" evidence="1">
    <location>
        <begin position="136"/>
        <end position="169"/>
    </location>
</feature>
<protein>
    <submittedName>
        <fullName evidence="2">Uncharacterized protein</fullName>
    </submittedName>
</protein>
<name>A0A8J3EAX5_9PROT</name>
<accession>A0A8J3EAX5</accession>
<reference evidence="2 3" key="1">
    <citation type="journal article" date="2014" name="Int. J. Syst. Evol. Microbiol.">
        <title>Complete genome sequence of Corynebacterium casei LMG S-19264T (=DSM 44701T), isolated from a smear-ripened cheese.</title>
        <authorList>
            <consortium name="US DOE Joint Genome Institute (JGI-PGF)"/>
            <person name="Walter F."/>
            <person name="Albersmeier A."/>
            <person name="Kalinowski J."/>
            <person name="Ruckert C."/>
        </authorList>
    </citation>
    <scope>NUCLEOTIDE SEQUENCE [LARGE SCALE GENOMIC DNA]</scope>
    <source>
        <strain evidence="2 3">CGMCC 1.16330</strain>
    </source>
</reference>
<dbReference type="EMBL" id="BMKS01000002">
    <property type="protein sequence ID" value="GGG20377.1"/>
    <property type="molecule type" value="Genomic_DNA"/>
</dbReference>
<keyword evidence="3" id="KW-1185">Reference proteome</keyword>
<evidence type="ECO:0000313" key="3">
    <source>
        <dbReference type="Proteomes" id="UP000597507"/>
    </source>
</evidence>
<evidence type="ECO:0000256" key="1">
    <source>
        <dbReference type="SAM" id="MobiDB-lite"/>
    </source>
</evidence>
<evidence type="ECO:0000313" key="2">
    <source>
        <dbReference type="EMBL" id="GGG20377.1"/>
    </source>
</evidence>
<proteinExistence type="predicted"/>